<dbReference type="GO" id="GO:0016747">
    <property type="term" value="F:acyltransferase activity, transferring groups other than amino-acyl groups"/>
    <property type="evidence" value="ECO:0007669"/>
    <property type="project" value="InterPro"/>
</dbReference>
<evidence type="ECO:0000313" key="4">
    <source>
        <dbReference type="EMBL" id="AII86066.1"/>
    </source>
</evidence>
<evidence type="ECO:0000256" key="2">
    <source>
        <dbReference type="ARBA" id="ARBA00023315"/>
    </source>
</evidence>
<dbReference type="PROSITE" id="PS51186">
    <property type="entry name" value="GNAT"/>
    <property type="match status" value="1"/>
</dbReference>
<dbReference type="AlphaFoldDB" id="A0AAN0VHG3"/>
<evidence type="ECO:0000313" key="5">
    <source>
        <dbReference type="Proteomes" id="UP000028680"/>
    </source>
</evidence>
<keyword evidence="1" id="KW-0808">Transferase</keyword>
<dbReference type="InterPro" id="IPR016181">
    <property type="entry name" value="Acyl_CoA_acyltransferase"/>
</dbReference>
<accession>A0AAN0VHG3</accession>
<sequence>MIVIERSDPKEPQATALLQASHALMQSLFPPEDNSFLSIEDLCAPNIYFHTARRGDKVLGTGALAVKPGYGEIKSMFVDPSARGQGVADALLRALQDLAFEQGLSALKLETGNSLQAALRLYARHGFTTCGPFGDYTANDSSIFMTKTL</sequence>
<feature type="domain" description="N-acetyltransferase" evidence="3">
    <location>
        <begin position="2"/>
        <end position="149"/>
    </location>
</feature>
<keyword evidence="2" id="KW-0012">Acyltransferase</keyword>
<dbReference type="Pfam" id="PF00583">
    <property type="entry name" value="Acetyltransf_1"/>
    <property type="match status" value="1"/>
</dbReference>
<dbReference type="Gene3D" id="3.40.630.30">
    <property type="match status" value="1"/>
</dbReference>
<dbReference type="PANTHER" id="PTHR43877:SF5">
    <property type="entry name" value="BLL8307 PROTEIN"/>
    <property type="match status" value="1"/>
</dbReference>
<keyword evidence="5" id="KW-1185">Reference proteome</keyword>
<dbReference type="CDD" id="cd04301">
    <property type="entry name" value="NAT_SF"/>
    <property type="match status" value="1"/>
</dbReference>
<dbReference type="InterPro" id="IPR050832">
    <property type="entry name" value="Bact_Acetyltransf"/>
</dbReference>
<dbReference type="SUPFAM" id="SSF55729">
    <property type="entry name" value="Acyl-CoA N-acyltransferases (Nat)"/>
    <property type="match status" value="1"/>
</dbReference>
<name>A0AAN0VHG3_9RHOB</name>
<evidence type="ECO:0000256" key="1">
    <source>
        <dbReference type="ARBA" id="ARBA00022679"/>
    </source>
</evidence>
<dbReference type="EMBL" id="CP003984">
    <property type="protein sequence ID" value="AII86066.1"/>
    <property type="molecule type" value="Genomic_DNA"/>
</dbReference>
<gene>
    <name evidence="4" type="ORF">RCA23_c05060</name>
</gene>
<dbReference type="PANTHER" id="PTHR43877">
    <property type="entry name" value="AMINOALKYLPHOSPHONATE N-ACETYLTRANSFERASE-RELATED-RELATED"/>
    <property type="match status" value="1"/>
</dbReference>
<dbReference type="Proteomes" id="UP000028680">
    <property type="component" value="Chromosome"/>
</dbReference>
<dbReference type="InterPro" id="IPR000182">
    <property type="entry name" value="GNAT_dom"/>
</dbReference>
<dbReference type="KEGG" id="ptp:RCA23_c05060"/>
<evidence type="ECO:0000259" key="3">
    <source>
        <dbReference type="PROSITE" id="PS51186"/>
    </source>
</evidence>
<dbReference type="RefSeq" id="WP_044048920.1">
    <property type="nucleotide sequence ID" value="NZ_CP003984.1"/>
</dbReference>
<protein>
    <recommendedName>
        <fullName evidence="3">N-acetyltransferase domain-containing protein</fullName>
    </recommendedName>
</protein>
<reference evidence="4 5" key="1">
    <citation type="journal article" date="2014" name="ISME J.">
        <title>Adaptation of an abundant Roseobacter RCA organism to pelagic systems revealed by genomic and transcriptomic analyses.</title>
        <authorList>
            <person name="Voget S."/>
            <person name="Wemheuer B."/>
            <person name="Brinkhoff T."/>
            <person name="Vollmers J."/>
            <person name="Dietrich S."/>
            <person name="Giebel H.A."/>
            <person name="Beardsley C."/>
            <person name="Sardemann C."/>
            <person name="Bakenhus I."/>
            <person name="Billerbeck S."/>
            <person name="Daniel R."/>
            <person name="Simon M."/>
        </authorList>
    </citation>
    <scope>NUCLEOTIDE SEQUENCE [LARGE SCALE GENOMIC DNA]</scope>
    <source>
        <strain evidence="4 5">RCA23</strain>
    </source>
</reference>
<organism evidence="4 5">
    <name type="scientific">Planktomarina temperata RCA23</name>
    <dbReference type="NCBI Taxonomy" id="666509"/>
    <lineage>
        <taxon>Bacteria</taxon>
        <taxon>Pseudomonadati</taxon>
        <taxon>Pseudomonadota</taxon>
        <taxon>Alphaproteobacteria</taxon>
        <taxon>Rhodobacterales</taxon>
        <taxon>Paracoccaceae</taxon>
        <taxon>Planktomarina</taxon>
    </lineage>
</organism>
<proteinExistence type="predicted"/>